<evidence type="ECO:0000313" key="7">
    <source>
        <dbReference type="EMBL" id="PIP04500.1"/>
    </source>
</evidence>
<keyword evidence="3 6" id="KW-0694">RNA-binding</keyword>
<evidence type="ECO:0000256" key="5">
    <source>
        <dbReference type="ARBA" id="ARBA00023274"/>
    </source>
</evidence>
<comment type="subunit">
    <text evidence="6">Part of the 30S ribosomal subunit.</text>
</comment>
<evidence type="ECO:0000256" key="2">
    <source>
        <dbReference type="ARBA" id="ARBA00022730"/>
    </source>
</evidence>
<evidence type="ECO:0000256" key="4">
    <source>
        <dbReference type="ARBA" id="ARBA00022980"/>
    </source>
</evidence>
<dbReference type="AlphaFoldDB" id="A0A2G9XBY7"/>
<keyword evidence="2 6" id="KW-0699">rRNA-binding</keyword>
<dbReference type="InterPro" id="IPR000266">
    <property type="entry name" value="Ribosomal_uS17"/>
</dbReference>
<gene>
    <name evidence="6 7" type="primary">rpsQ</name>
    <name evidence="7" type="ORF">COX53_02160</name>
</gene>
<dbReference type="GO" id="GO:0022627">
    <property type="term" value="C:cytosolic small ribosomal subunit"/>
    <property type="evidence" value="ECO:0007669"/>
    <property type="project" value="TreeGrafter"/>
</dbReference>
<dbReference type="EMBL" id="PCQY01000027">
    <property type="protein sequence ID" value="PIP04500.1"/>
    <property type="molecule type" value="Genomic_DNA"/>
</dbReference>
<protein>
    <recommendedName>
        <fullName evidence="6">Small ribosomal subunit protein uS17</fullName>
    </recommendedName>
</protein>
<dbReference type="InterPro" id="IPR012340">
    <property type="entry name" value="NA-bd_OB-fold"/>
</dbReference>
<comment type="function">
    <text evidence="6">One of the primary rRNA binding proteins, it binds specifically to the 5'-end of 16S ribosomal RNA.</text>
</comment>
<dbReference type="GO" id="GO:0019843">
    <property type="term" value="F:rRNA binding"/>
    <property type="evidence" value="ECO:0007669"/>
    <property type="project" value="UniProtKB-UniRule"/>
</dbReference>
<evidence type="ECO:0000256" key="3">
    <source>
        <dbReference type="ARBA" id="ARBA00022884"/>
    </source>
</evidence>
<dbReference type="SUPFAM" id="SSF50249">
    <property type="entry name" value="Nucleic acid-binding proteins"/>
    <property type="match status" value="1"/>
</dbReference>
<dbReference type="GO" id="GO:0003735">
    <property type="term" value="F:structural constituent of ribosome"/>
    <property type="evidence" value="ECO:0007669"/>
    <property type="project" value="InterPro"/>
</dbReference>
<comment type="similarity">
    <text evidence="1 6">Belongs to the universal ribosomal protein uS17 family.</text>
</comment>
<dbReference type="Gene3D" id="2.40.50.140">
    <property type="entry name" value="Nucleic acid-binding proteins"/>
    <property type="match status" value="1"/>
</dbReference>
<dbReference type="HAMAP" id="MF_01345_B">
    <property type="entry name" value="Ribosomal_uS17_B"/>
    <property type="match status" value="1"/>
</dbReference>
<evidence type="ECO:0000313" key="8">
    <source>
        <dbReference type="Proteomes" id="UP000231388"/>
    </source>
</evidence>
<dbReference type="InterPro" id="IPR019984">
    <property type="entry name" value="Ribosomal_uS17_bact/chlr"/>
</dbReference>
<reference evidence="7 8" key="1">
    <citation type="submission" date="2017-09" db="EMBL/GenBank/DDBJ databases">
        <title>Depth-based differentiation of microbial function through sediment-hosted aquifers and enrichment of novel symbionts in the deep terrestrial subsurface.</title>
        <authorList>
            <person name="Probst A.J."/>
            <person name="Ladd B."/>
            <person name="Jarett J.K."/>
            <person name="Geller-Mcgrath D.E."/>
            <person name="Sieber C.M."/>
            <person name="Emerson J.B."/>
            <person name="Anantharaman K."/>
            <person name="Thomas B.C."/>
            <person name="Malmstrom R."/>
            <person name="Stieglmeier M."/>
            <person name="Klingl A."/>
            <person name="Woyke T."/>
            <person name="Ryan C.M."/>
            <person name="Banfield J.F."/>
        </authorList>
    </citation>
    <scope>NUCLEOTIDE SEQUENCE [LARGE SCALE GENOMIC DNA]</scope>
    <source>
        <strain evidence="7">CG23_combo_of_CG06-09_8_20_14_all_40_14</strain>
    </source>
</reference>
<evidence type="ECO:0000256" key="6">
    <source>
        <dbReference type="HAMAP-Rule" id="MF_01345"/>
    </source>
</evidence>
<evidence type="ECO:0000256" key="1">
    <source>
        <dbReference type="ARBA" id="ARBA00010254"/>
    </source>
</evidence>
<dbReference type="Pfam" id="PF00366">
    <property type="entry name" value="Ribosomal_S17"/>
    <property type="match status" value="1"/>
</dbReference>
<keyword evidence="5 6" id="KW-0687">Ribonucleoprotein</keyword>
<accession>A0A2G9XBY7</accession>
<dbReference type="GO" id="GO:0006412">
    <property type="term" value="P:translation"/>
    <property type="evidence" value="ECO:0007669"/>
    <property type="project" value="UniProtKB-UniRule"/>
</dbReference>
<dbReference type="PANTHER" id="PTHR10744:SF1">
    <property type="entry name" value="SMALL RIBOSOMAL SUBUNIT PROTEIN US17M"/>
    <property type="match status" value="1"/>
</dbReference>
<dbReference type="PRINTS" id="PR00973">
    <property type="entry name" value="RIBOSOMALS17"/>
</dbReference>
<dbReference type="Proteomes" id="UP000231388">
    <property type="component" value="Unassembled WGS sequence"/>
</dbReference>
<sequence length="78" mass="9005">MAKKVFVGKIKSAKMQKTVTVLVDMVKVHPLYKKRVKHTSKFKAHLPGEIKVKEGDFVKIESCRPISKDKKWQVKEVL</sequence>
<dbReference type="NCBIfam" id="NF004123">
    <property type="entry name" value="PRK05610.1"/>
    <property type="match status" value="1"/>
</dbReference>
<organism evidence="7 8">
    <name type="scientific">candidate division WWE3 bacterium CG23_combo_of_CG06-09_8_20_14_all_40_14</name>
    <dbReference type="NCBI Taxonomy" id="1975095"/>
    <lineage>
        <taxon>Bacteria</taxon>
        <taxon>Katanobacteria</taxon>
    </lineage>
</organism>
<dbReference type="PANTHER" id="PTHR10744">
    <property type="entry name" value="40S RIBOSOMAL PROTEIN S11 FAMILY MEMBER"/>
    <property type="match status" value="1"/>
</dbReference>
<keyword evidence="4 6" id="KW-0689">Ribosomal protein</keyword>
<name>A0A2G9XBY7_UNCKA</name>
<comment type="caution">
    <text evidence="7">The sequence shown here is derived from an EMBL/GenBank/DDBJ whole genome shotgun (WGS) entry which is preliminary data.</text>
</comment>
<proteinExistence type="inferred from homology"/>
<dbReference type="CDD" id="cd00364">
    <property type="entry name" value="Ribosomal_uS17"/>
    <property type="match status" value="1"/>
</dbReference>